<name>A0ABS6H9V9_9PROT</name>
<keyword evidence="8" id="KW-0675">Receptor</keyword>
<evidence type="ECO:0000256" key="3">
    <source>
        <dbReference type="RuleBase" id="RU003357"/>
    </source>
</evidence>
<keyword evidence="3" id="KW-0798">TonB box</keyword>
<gene>
    <name evidence="8" type="ORF">JJQ90_17365</name>
</gene>
<evidence type="ECO:0000313" key="9">
    <source>
        <dbReference type="Proteomes" id="UP000689967"/>
    </source>
</evidence>
<evidence type="ECO:0000259" key="7">
    <source>
        <dbReference type="Pfam" id="PF07715"/>
    </source>
</evidence>
<feature type="region of interest" description="Disordered" evidence="4">
    <location>
        <begin position="357"/>
        <end position="385"/>
    </location>
</feature>
<evidence type="ECO:0000313" key="8">
    <source>
        <dbReference type="EMBL" id="MBU8545497.1"/>
    </source>
</evidence>
<accession>A0ABS6H9V9</accession>
<dbReference type="PANTHER" id="PTHR30069">
    <property type="entry name" value="TONB-DEPENDENT OUTER MEMBRANE RECEPTOR"/>
    <property type="match status" value="1"/>
</dbReference>
<dbReference type="EMBL" id="JAERQM010000005">
    <property type="protein sequence ID" value="MBU8545497.1"/>
    <property type="molecule type" value="Genomic_DNA"/>
</dbReference>
<evidence type="ECO:0000259" key="6">
    <source>
        <dbReference type="Pfam" id="PF00593"/>
    </source>
</evidence>
<evidence type="ECO:0000256" key="1">
    <source>
        <dbReference type="ARBA" id="ARBA00022729"/>
    </source>
</evidence>
<keyword evidence="2" id="KW-1134">Transmembrane beta strand</keyword>
<dbReference type="Pfam" id="PF07715">
    <property type="entry name" value="Plug"/>
    <property type="match status" value="1"/>
</dbReference>
<reference evidence="8 9" key="1">
    <citation type="submission" date="2021-01" db="EMBL/GenBank/DDBJ databases">
        <title>Roseomonas sp. nov, a bacterium isolated from an oil production mixture in Yumen Oilfield.</title>
        <authorList>
            <person name="Wu D."/>
        </authorList>
    </citation>
    <scope>NUCLEOTIDE SEQUENCE [LARGE SCALE GENOMIC DNA]</scope>
    <source>
        <strain evidence="8 9">ROY-5-3</strain>
    </source>
</reference>
<comment type="subcellular location">
    <subcellularLocation>
        <location evidence="2">Cell outer membrane</location>
        <topology evidence="2">Multi-pass membrane protein</topology>
    </subcellularLocation>
</comment>
<dbReference type="InterPro" id="IPR039426">
    <property type="entry name" value="TonB-dep_rcpt-like"/>
</dbReference>
<keyword evidence="1 5" id="KW-0732">Signal</keyword>
<keyword evidence="2" id="KW-0998">Cell outer membrane</keyword>
<comment type="caution">
    <text evidence="8">The sequence shown here is derived from an EMBL/GenBank/DDBJ whole genome shotgun (WGS) entry which is preliminary data.</text>
</comment>
<dbReference type="RefSeq" id="WP_216877501.1">
    <property type="nucleotide sequence ID" value="NZ_JAERQM010000005.1"/>
</dbReference>
<comment type="similarity">
    <text evidence="2 3">Belongs to the TonB-dependent receptor family.</text>
</comment>
<sequence>MSRPTLRACLLAGAAFCLLPGGLAAQTPPEPFPLGEIIVTGTAPEAPVNWPSSVDRVDRRTMDALDANRVGQALETAPGLSLNPGNRGGARGEVGFFLRGFDQSRVPVLVDGIPIYVPYDGYLDLNRVLTSDLAEIEITRGFAPFALGPNALGGAVNLVTRRPVRPFEFDGSTGLDLTGRGDFGGSRTILNAGSRIGDYYVQGGAAYIGRETFGLSEDFGGGLYQPSGNRLRAESEDLRLSGKVGYTPSATDEYAIGFVVNRGVKEAPPYAGRDATRATFFDWPRYDRDSFYALTRTSLPFGTDSYIRTRAYYDTFRNSLYRYDNQNYTTQRLPYAFQSSYNDHTLGGGVELGTSPTAGGTLRLSATTKQDVHRESGPRTPESEMSDFTWTLGLDAEQRVNSWLTFFGGIGYEARDALRAEDPAYNGARRFETRDQDALNGQIGLRIRLDDTNEVFTSIARRSRFATMYERYSYRLGNGLPNPDLAPERSTNVELGWDTRVTPDTRLRVAAFGSQVDDYIQATTVGRATTAPFGLISQSRNVGEALFYGVEATVETRLTERARLRLNYTYLVRERGNDDTALLYGAPRHKVFAMGFLDITERLTLMPSVLAQSRQFTTDAGNGRPTGGWLVGNVKLAYAFTPRLSGEVAANNIADADYSYDDGYPAEGRNFRFTLRTSF</sequence>
<keyword evidence="9" id="KW-1185">Reference proteome</keyword>
<feature type="signal peptide" evidence="5">
    <location>
        <begin position="1"/>
        <end position="25"/>
    </location>
</feature>
<keyword evidence="2 3" id="KW-0472">Membrane</keyword>
<dbReference type="InterPro" id="IPR000531">
    <property type="entry name" value="Beta-barrel_TonB"/>
</dbReference>
<dbReference type="Pfam" id="PF00593">
    <property type="entry name" value="TonB_dep_Rec_b-barrel"/>
    <property type="match status" value="1"/>
</dbReference>
<feature type="domain" description="TonB-dependent receptor-like beta-barrel" evidence="6">
    <location>
        <begin position="237"/>
        <end position="653"/>
    </location>
</feature>
<dbReference type="InterPro" id="IPR012910">
    <property type="entry name" value="Plug_dom"/>
</dbReference>
<evidence type="ECO:0000256" key="2">
    <source>
        <dbReference type="PROSITE-ProRule" id="PRU01360"/>
    </source>
</evidence>
<feature type="compositionally biased region" description="Polar residues" evidence="4">
    <location>
        <begin position="357"/>
        <end position="369"/>
    </location>
</feature>
<dbReference type="CDD" id="cd01347">
    <property type="entry name" value="ligand_gated_channel"/>
    <property type="match status" value="1"/>
</dbReference>
<dbReference type="PANTHER" id="PTHR30069:SF29">
    <property type="entry name" value="HEMOGLOBIN AND HEMOGLOBIN-HAPTOGLOBIN-BINDING PROTEIN 1-RELATED"/>
    <property type="match status" value="1"/>
</dbReference>
<evidence type="ECO:0000256" key="4">
    <source>
        <dbReference type="SAM" id="MobiDB-lite"/>
    </source>
</evidence>
<evidence type="ECO:0000256" key="5">
    <source>
        <dbReference type="SAM" id="SignalP"/>
    </source>
</evidence>
<feature type="domain" description="TonB-dependent receptor plug" evidence="7">
    <location>
        <begin position="51"/>
        <end position="155"/>
    </location>
</feature>
<proteinExistence type="inferred from homology"/>
<keyword evidence="2" id="KW-0812">Transmembrane</keyword>
<keyword evidence="2" id="KW-0813">Transport</keyword>
<feature type="chain" id="PRO_5047212750" evidence="5">
    <location>
        <begin position="26"/>
        <end position="679"/>
    </location>
</feature>
<dbReference type="Proteomes" id="UP000689967">
    <property type="component" value="Unassembled WGS sequence"/>
</dbReference>
<dbReference type="PROSITE" id="PS52016">
    <property type="entry name" value="TONB_DEPENDENT_REC_3"/>
    <property type="match status" value="1"/>
</dbReference>
<protein>
    <submittedName>
        <fullName evidence="8">TonB-dependent receptor</fullName>
    </submittedName>
</protein>
<organism evidence="8 9">
    <name type="scientific">Falsiroseomonas oleicola</name>
    <dbReference type="NCBI Taxonomy" id="2801474"/>
    <lineage>
        <taxon>Bacteria</taxon>
        <taxon>Pseudomonadati</taxon>
        <taxon>Pseudomonadota</taxon>
        <taxon>Alphaproteobacteria</taxon>
        <taxon>Acetobacterales</taxon>
        <taxon>Roseomonadaceae</taxon>
        <taxon>Falsiroseomonas</taxon>
    </lineage>
</organism>